<dbReference type="Proteomes" id="UP000198287">
    <property type="component" value="Unassembled WGS sequence"/>
</dbReference>
<reference evidence="1 2" key="1">
    <citation type="submission" date="2015-12" db="EMBL/GenBank/DDBJ databases">
        <title>The genome of Folsomia candida.</title>
        <authorList>
            <person name="Faddeeva A."/>
            <person name="Derks M.F."/>
            <person name="Anvar Y."/>
            <person name="Smit S."/>
            <person name="Van Straalen N."/>
            <person name="Roelofs D."/>
        </authorList>
    </citation>
    <scope>NUCLEOTIDE SEQUENCE [LARGE SCALE GENOMIC DNA]</scope>
    <source>
        <strain evidence="1 2">VU population</strain>
        <tissue evidence="1">Whole body</tissue>
    </source>
</reference>
<name>A0A226F413_FOLCA</name>
<dbReference type="AlphaFoldDB" id="A0A226F413"/>
<evidence type="ECO:0000313" key="2">
    <source>
        <dbReference type="Proteomes" id="UP000198287"/>
    </source>
</evidence>
<organism evidence="1 2">
    <name type="scientific">Folsomia candida</name>
    <name type="common">Springtail</name>
    <dbReference type="NCBI Taxonomy" id="158441"/>
    <lineage>
        <taxon>Eukaryota</taxon>
        <taxon>Metazoa</taxon>
        <taxon>Ecdysozoa</taxon>
        <taxon>Arthropoda</taxon>
        <taxon>Hexapoda</taxon>
        <taxon>Collembola</taxon>
        <taxon>Entomobryomorpha</taxon>
        <taxon>Isotomoidea</taxon>
        <taxon>Isotomidae</taxon>
        <taxon>Proisotominae</taxon>
        <taxon>Folsomia</taxon>
    </lineage>
</organism>
<comment type="caution">
    <text evidence="1">The sequence shown here is derived from an EMBL/GenBank/DDBJ whole genome shotgun (WGS) entry which is preliminary data.</text>
</comment>
<dbReference type="OrthoDB" id="2382755at2759"/>
<proteinExistence type="predicted"/>
<dbReference type="EMBL" id="LNIX01000001">
    <property type="protein sequence ID" value="OXA64513.1"/>
    <property type="molecule type" value="Genomic_DNA"/>
</dbReference>
<evidence type="ECO:0008006" key="3">
    <source>
        <dbReference type="Google" id="ProtNLM"/>
    </source>
</evidence>
<sequence length="553" mass="63685">MERIEERMTSSEIMKKVEPLDIMALEIPDIVEHVTKFLSNSDLLTCTLLNKTWEKEARKKLLRNVLLDLSSPSVKKEFAQNLACYTEAMQTRGAYHSKLRIGGIKSVHESNVLWYLMNRQLRETWPFFPGKWTNYFLEMLESGMNGPKGPKWFSDVKSPPAGYFDEQDRFLVFSELIGLHVKELSVIWPSPKDVTYFTEVLSKFTKLTQLELVITVPMDKEDFEDVNFSPIDPRLASLTTKFPAGFVLSSVQRLMIKFDYDSHSELVHFFIKENVEDLAGSILELCPNMECLHLDGFGKIFGQEIGRDASRFAKLREVNFDLVDDHQVGILSLPCPLRVIHVHFGMANGLQGLQEIFSKFSNTLEDFKMGVDMVPWETLEPQAGRLALKRSTIFIPKMPKLKKIHISVAMTFTPLGIVSTAEQREKLLRSPCRPAYDFVFETATGNQKIDYDSQFPCLTTIVIKSGCRFTIDGPRKHNVLHDFFIPQIQPPCTTVRFLDIDYPAEDKEFLDRNSDCATGCDCWIWKNDITQLYKRMAETFPNVMDERFTPFRK</sequence>
<protein>
    <recommendedName>
        <fullName evidence="3">F-box domain-containing protein</fullName>
    </recommendedName>
</protein>
<evidence type="ECO:0000313" key="1">
    <source>
        <dbReference type="EMBL" id="OXA64513.1"/>
    </source>
</evidence>
<gene>
    <name evidence="1" type="ORF">Fcan01_00939</name>
</gene>
<keyword evidence="2" id="KW-1185">Reference proteome</keyword>
<accession>A0A226F413</accession>